<dbReference type="HOGENOM" id="CLU_871601_0_0_1"/>
<reference evidence="1 2" key="1">
    <citation type="journal article" date="2012" name="Science">
        <title>The Paleozoic origin of enzymatic lignin decomposition reconstructed from 31 fungal genomes.</title>
        <authorList>
            <person name="Floudas D."/>
            <person name="Binder M."/>
            <person name="Riley R."/>
            <person name="Barry K."/>
            <person name="Blanchette R.A."/>
            <person name="Henrissat B."/>
            <person name="Martinez A.T."/>
            <person name="Otillar R."/>
            <person name="Spatafora J.W."/>
            <person name="Yadav J.S."/>
            <person name="Aerts A."/>
            <person name="Benoit I."/>
            <person name="Boyd A."/>
            <person name="Carlson A."/>
            <person name="Copeland A."/>
            <person name="Coutinho P.M."/>
            <person name="de Vries R.P."/>
            <person name="Ferreira P."/>
            <person name="Findley K."/>
            <person name="Foster B."/>
            <person name="Gaskell J."/>
            <person name="Glotzer D."/>
            <person name="Gorecki P."/>
            <person name="Heitman J."/>
            <person name="Hesse C."/>
            <person name="Hori C."/>
            <person name="Igarashi K."/>
            <person name="Jurgens J.A."/>
            <person name="Kallen N."/>
            <person name="Kersten P."/>
            <person name="Kohler A."/>
            <person name="Kuees U."/>
            <person name="Kumar T.K.A."/>
            <person name="Kuo A."/>
            <person name="LaButti K."/>
            <person name="Larrondo L.F."/>
            <person name="Lindquist E."/>
            <person name="Ling A."/>
            <person name="Lombard V."/>
            <person name="Lucas S."/>
            <person name="Lundell T."/>
            <person name="Martin R."/>
            <person name="McLaughlin D.J."/>
            <person name="Morgenstern I."/>
            <person name="Morin E."/>
            <person name="Murat C."/>
            <person name="Nagy L.G."/>
            <person name="Nolan M."/>
            <person name="Ohm R.A."/>
            <person name="Patyshakuliyeva A."/>
            <person name="Rokas A."/>
            <person name="Ruiz-Duenas F.J."/>
            <person name="Sabat G."/>
            <person name="Salamov A."/>
            <person name="Samejima M."/>
            <person name="Schmutz J."/>
            <person name="Slot J.C."/>
            <person name="St John F."/>
            <person name="Stenlid J."/>
            <person name="Sun H."/>
            <person name="Sun S."/>
            <person name="Syed K."/>
            <person name="Tsang A."/>
            <person name="Wiebenga A."/>
            <person name="Young D."/>
            <person name="Pisabarro A."/>
            <person name="Eastwood D.C."/>
            <person name="Martin F."/>
            <person name="Cullen D."/>
            <person name="Grigoriev I.V."/>
            <person name="Hibbett D.S."/>
        </authorList>
    </citation>
    <scope>NUCLEOTIDE SEQUENCE [LARGE SCALE GENOMIC DNA]</scope>
    <source>
        <strain evidence="1 2">DJM-731 SS1</strain>
    </source>
</reference>
<dbReference type="Proteomes" id="UP000030653">
    <property type="component" value="Unassembled WGS sequence"/>
</dbReference>
<dbReference type="SUPFAM" id="SSF53448">
    <property type="entry name" value="Nucleotide-diphospho-sugar transferases"/>
    <property type="match status" value="1"/>
</dbReference>
<sequence length="319" mass="37216">MRHLWSSRYYLPALFILLGAVAFPAWRYYESLGQAHIPDPLSFYTSPFSATSNASRRAYATALYPTSSYLPGALLLGWSLHQHAMLAADVAQHMELLYTPGTLDEREKTWLGEVGWDMREVELIKPPESRKPAKNFQEQYTKLRLFEMEEFDQIFYLDADMLVVRPFPEIWSFPVPLAAARDVRKGFGWLPTINAGTLLLKPNRKLVEHMMEIAPTLRYNAVFAEQGLLQAYWAQAITHLPYVYNGQLGIKRVFPKIWQTVFQNDVKIIHYTGLKPWQWHEEPDMPVERCVWWEMWEKMLDWRRENGLSDLSDMASKPA</sequence>
<dbReference type="GeneID" id="63683330"/>
<dbReference type="Pfam" id="PF01501">
    <property type="entry name" value="Glyco_transf_8"/>
    <property type="match status" value="1"/>
</dbReference>
<keyword evidence="1" id="KW-0808">Transferase</keyword>
<proteinExistence type="predicted"/>
<organism evidence="1 2">
    <name type="scientific">Dacryopinax primogenitus (strain DJM 731)</name>
    <name type="common">Brown rot fungus</name>
    <dbReference type="NCBI Taxonomy" id="1858805"/>
    <lineage>
        <taxon>Eukaryota</taxon>
        <taxon>Fungi</taxon>
        <taxon>Dikarya</taxon>
        <taxon>Basidiomycota</taxon>
        <taxon>Agaricomycotina</taxon>
        <taxon>Dacrymycetes</taxon>
        <taxon>Dacrymycetales</taxon>
        <taxon>Dacrymycetaceae</taxon>
        <taxon>Dacryopinax</taxon>
    </lineage>
</organism>
<dbReference type="EMBL" id="JH795860">
    <property type="protein sequence ID" value="EJU03272.1"/>
    <property type="molecule type" value="Genomic_DNA"/>
</dbReference>
<name>M5GB72_DACPD</name>
<dbReference type="PANTHER" id="PTHR11183">
    <property type="entry name" value="GLYCOGENIN SUBFAMILY MEMBER"/>
    <property type="match status" value="1"/>
</dbReference>
<dbReference type="STRING" id="1858805.M5GB72"/>
<keyword evidence="2" id="KW-1185">Reference proteome</keyword>
<evidence type="ECO:0000313" key="1">
    <source>
        <dbReference type="EMBL" id="EJU03272.1"/>
    </source>
</evidence>
<dbReference type="OMA" id="AAPDVWW"/>
<dbReference type="RefSeq" id="XP_040630166.1">
    <property type="nucleotide sequence ID" value="XM_040768268.1"/>
</dbReference>
<dbReference type="AlphaFoldDB" id="M5GB72"/>
<dbReference type="InterPro" id="IPR050587">
    <property type="entry name" value="GNT1/Glycosyltrans_8"/>
</dbReference>
<dbReference type="Gene3D" id="3.90.550.10">
    <property type="entry name" value="Spore Coat Polysaccharide Biosynthesis Protein SpsA, Chain A"/>
    <property type="match status" value="1"/>
</dbReference>
<evidence type="ECO:0000313" key="2">
    <source>
        <dbReference type="Proteomes" id="UP000030653"/>
    </source>
</evidence>
<protein>
    <submittedName>
        <fullName evidence="1">Nucleotide-diphospho-sugar transferase</fullName>
    </submittedName>
</protein>
<dbReference type="InterPro" id="IPR029044">
    <property type="entry name" value="Nucleotide-diphossugar_trans"/>
</dbReference>
<gene>
    <name evidence="1" type="ORF">DACRYDRAFT_106437</name>
</gene>
<dbReference type="OrthoDB" id="2014201at2759"/>
<dbReference type="InterPro" id="IPR002495">
    <property type="entry name" value="Glyco_trans_8"/>
</dbReference>
<accession>M5GB72</accession>
<dbReference type="GO" id="GO:0016757">
    <property type="term" value="F:glycosyltransferase activity"/>
    <property type="evidence" value="ECO:0007669"/>
    <property type="project" value="InterPro"/>
</dbReference>